<evidence type="ECO:0000313" key="3">
    <source>
        <dbReference type="EMBL" id="MCZ0859265.1"/>
    </source>
</evidence>
<keyword evidence="1" id="KW-0472">Membrane</keyword>
<dbReference type="SUPFAM" id="SSF54106">
    <property type="entry name" value="LysM domain"/>
    <property type="match status" value="1"/>
</dbReference>
<name>A0ABT4IC04_9ACTO</name>
<evidence type="ECO:0000259" key="2">
    <source>
        <dbReference type="PROSITE" id="PS51782"/>
    </source>
</evidence>
<dbReference type="SMART" id="SM00257">
    <property type="entry name" value="LysM"/>
    <property type="match status" value="1"/>
</dbReference>
<sequence length="113" mass="10984">EVERAEAPPRRAGGPAGSLPVGLRRLAVASAVALVLALLVSLGIVVSGLADAGLAGAPGRTTTATVRAGQSLWDIAAATGTGDIGGTVARIVELNALESSVLEPGQVLVVPAG</sequence>
<dbReference type="PROSITE" id="PS51782">
    <property type="entry name" value="LYSM"/>
    <property type="match status" value="1"/>
</dbReference>
<gene>
    <name evidence="3" type="ORF">OHJ16_14575</name>
</gene>
<organism evidence="3 4">
    <name type="scientific">Actinomyces israelii</name>
    <dbReference type="NCBI Taxonomy" id="1659"/>
    <lineage>
        <taxon>Bacteria</taxon>
        <taxon>Bacillati</taxon>
        <taxon>Actinomycetota</taxon>
        <taxon>Actinomycetes</taxon>
        <taxon>Actinomycetales</taxon>
        <taxon>Actinomycetaceae</taxon>
        <taxon>Actinomyces</taxon>
    </lineage>
</organism>
<feature type="non-terminal residue" evidence="3">
    <location>
        <position position="1"/>
    </location>
</feature>
<comment type="caution">
    <text evidence="3">The sequence shown here is derived from an EMBL/GenBank/DDBJ whole genome shotgun (WGS) entry which is preliminary data.</text>
</comment>
<keyword evidence="4" id="KW-1185">Reference proteome</keyword>
<dbReference type="InterPro" id="IPR018392">
    <property type="entry name" value="LysM"/>
</dbReference>
<dbReference type="EMBL" id="JAPTMY010000044">
    <property type="protein sequence ID" value="MCZ0859265.1"/>
    <property type="molecule type" value="Genomic_DNA"/>
</dbReference>
<feature type="domain" description="LysM" evidence="2">
    <location>
        <begin position="62"/>
        <end position="110"/>
    </location>
</feature>
<dbReference type="RefSeq" id="WP_268918512.1">
    <property type="nucleotide sequence ID" value="NZ_JAPTMY010000044.1"/>
</dbReference>
<keyword evidence="1" id="KW-0812">Transmembrane</keyword>
<dbReference type="InterPro" id="IPR036779">
    <property type="entry name" value="LysM_dom_sf"/>
</dbReference>
<reference evidence="3" key="1">
    <citation type="submission" date="2022-10" db="EMBL/GenBank/DDBJ databases">
        <title>Genome sequence of Actinomyces israelii ATCC 10048.</title>
        <authorList>
            <person name="Watt R.M."/>
            <person name="Tong W.M."/>
        </authorList>
    </citation>
    <scope>NUCLEOTIDE SEQUENCE</scope>
    <source>
        <strain evidence="3">ATCC 10048</strain>
    </source>
</reference>
<dbReference type="CDD" id="cd00118">
    <property type="entry name" value="LysM"/>
    <property type="match status" value="1"/>
</dbReference>
<evidence type="ECO:0000313" key="4">
    <source>
        <dbReference type="Proteomes" id="UP001072034"/>
    </source>
</evidence>
<evidence type="ECO:0000256" key="1">
    <source>
        <dbReference type="SAM" id="Phobius"/>
    </source>
</evidence>
<proteinExistence type="predicted"/>
<protein>
    <submittedName>
        <fullName evidence="3">LysM peptidoglycan-binding domain-containing protein</fullName>
    </submittedName>
</protein>
<dbReference type="Gene3D" id="3.10.350.10">
    <property type="entry name" value="LysM domain"/>
    <property type="match status" value="1"/>
</dbReference>
<dbReference type="Proteomes" id="UP001072034">
    <property type="component" value="Unassembled WGS sequence"/>
</dbReference>
<keyword evidence="1" id="KW-1133">Transmembrane helix</keyword>
<dbReference type="Pfam" id="PF01476">
    <property type="entry name" value="LysM"/>
    <property type="match status" value="1"/>
</dbReference>
<accession>A0ABT4IC04</accession>
<feature type="transmembrane region" description="Helical" evidence="1">
    <location>
        <begin position="26"/>
        <end position="50"/>
    </location>
</feature>